<evidence type="ECO:0000313" key="4">
    <source>
        <dbReference type="Proteomes" id="UP000037179"/>
    </source>
</evidence>
<evidence type="ECO:0000313" key="2">
    <source>
        <dbReference type="EMBL" id="APA98196.1"/>
    </source>
</evidence>
<dbReference type="EMBL" id="CP017839">
    <property type="protein sequence ID" value="APA98196.1"/>
    <property type="molecule type" value="Genomic_DNA"/>
</dbReference>
<evidence type="ECO:0000313" key="3">
    <source>
        <dbReference type="EMBL" id="GAP28000.1"/>
    </source>
</evidence>
<dbReference type="KEGG" id="nsr:NS506_04148"/>
<keyword evidence="4" id="KW-1185">Reference proteome</keyword>
<evidence type="ECO:0000256" key="1">
    <source>
        <dbReference type="SAM" id="SignalP"/>
    </source>
</evidence>
<accession>A0A0B8NCS6</accession>
<dbReference type="PROSITE" id="PS51318">
    <property type="entry name" value="TAT"/>
    <property type="match status" value="1"/>
</dbReference>
<dbReference type="AlphaFoldDB" id="A0A0B8NCS6"/>
<dbReference type="OrthoDB" id="4553668at2"/>
<organism evidence="3 4">
    <name type="scientific">Nocardia seriolae</name>
    <dbReference type="NCBI Taxonomy" id="37332"/>
    <lineage>
        <taxon>Bacteria</taxon>
        <taxon>Bacillati</taxon>
        <taxon>Actinomycetota</taxon>
        <taxon>Actinomycetes</taxon>
        <taxon>Mycobacteriales</taxon>
        <taxon>Nocardiaceae</taxon>
        <taxon>Nocardia</taxon>
    </lineage>
</organism>
<dbReference type="RefSeq" id="WP_033086831.1">
    <property type="nucleotide sequence ID" value="NZ_AP017900.1"/>
</dbReference>
<reference evidence="2 5" key="3">
    <citation type="submission" date="2016-10" db="EMBL/GenBank/DDBJ databases">
        <title>Genome sequence of Nocardia seriolae strain EM150506, isolated from Anguila japonica.</title>
        <authorList>
            <person name="Han H.-J."/>
        </authorList>
    </citation>
    <scope>NUCLEOTIDE SEQUENCE [LARGE SCALE GENOMIC DNA]</scope>
    <source>
        <strain evidence="2 5">EM150506</strain>
    </source>
</reference>
<dbReference type="Proteomes" id="UP000180166">
    <property type="component" value="Chromosome"/>
</dbReference>
<dbReference type="EMBL" id="BBYQ01000025">
    <property type="protein sequence ID" value="GAP28000.1"/>
    <property type="molecule type" value="Genomic_DNA"/>
</dbReference>
<dbReference type="Proteomes" id="UP000037179">
    <property type="component" value="Unassembled WGS sequence"/>
</dbReference>
<gene>
    <name evidence="2" type="ORF">NS506_04148</name>
    <name evidence="3" type="ORF">NSK11_contig00025-0082</name>
</gene>
<name>A0A0B8NCS6_9NOCA</name>
<proteinExistence type="predicted"/>
<evidence type="ECO:0008006" key="6">
    <source>
        <dbReference type="Google" id="ProtNLM"/>
    </source>
</evidence>
<reference evidence="3 4" key="2">
    <citation type="journal article" date="2016" name="Genome Announc.">
        <title>Draft Genome Sequence of Erythromycin- and Oxytetracycline-Sensitive Nocardia seriolae Strain U-1 (NBRC 110359).</title>
        <authorList>
            <person name="Imajoh M."/>
            <person name="Sukeda M."/>
            <person name="Shimizu M."/>
            <person name="Yamane J."/>
            <person name="Ohnishi K."/>
            <person name="Oshima S."/>
        </authorList>
    </citation>
    <scope>NUCLEOTIDE SEQUENCE [LARGE SCALE GENOMIC DNA]</scope>
    <source>
        <strain evidence="3 4">U-1</strain>
    </source>
</reference>
<feature type="chain" id="PRO_5014509436" description="Secreted protein" evidence="1">
    <location>
        <begin position="39"/>
        <end position="116"/>
    </location>
</feature>
<reference evidence="4" key="1">
    <citation type="submission" date="2015-07" db="EMBL/GenBank/DDBJ databases">
        <title>Nocardia seriolae U-1 whole genome shotgun sequence.</title>
        <authorList>
            <person name="Imajoh M."/>
            <person name="Fukumoto Y."/>
            <person name="Sukeda M."/>
            <person name="Yamane J."/>
            <person name="Yamasaki K."/>
            <person name="Shimizu M."/>
            <person name="Ohnishi K."/>
            <person name="Oshima S."/>
        </authorList>
    </citation>
    <scope>NUCLEOTIDE SEQUENCE [LARGE SCALE GENOMIC DNA]</scope>
    <source>
        <strain evidence="4">U-1</strain>
    </source>
</reference>
<feature type="signal peptide" evidence="1">
    <location>
        <begin position="1"/>
        <end position="38"/>
    </location>
</feature>
<dbReference type="GeneID" id="93375366"/>
<keyword evidence="1" id="KW-0732">Signal</keyword>
<evidence type="ECO:0000313" key="5">
    <source>
        <dbReference type="Proteomes" id="UP000180166"/>
    </source>
</evidence>
<protein>
    <recommendedName>
        <fullName evidence="6">Secreted protein</fullName>
    </recommendedName>
</protein>
<sequence length="116" mass="12219">MTNHHDLHPRRRSLAIGSALGIGAAGLISLSAAPAAHADQACRIDRTLDTATFTCPADTWYAAVVECLGTRQVGSGFQSPTYIVGDSPRPLIPMTIECKGEGKNGIVLNAWTDGPF</sequence>
<dbReference type="InterPro" id="IPR006311">
    <property type="entry name" value="TAT_signal"/>
</dbReference>